<dbReference type="Proteomes" id="UP001142175">
    <property type="component" value="Unassembled WGS sequence"/>
</dbReference>
<dbReference type="EMBL" id="JANSUY010000002">
    <property type="protein sequence ID" value="MCR9014441.1"/>
    <property type="molecule type" value="Genomic_DNA"/>
</dbReference>
<proteinExistence type="predicted"/>
<name>A0A9X2P2K2_9BACT</name>
<dbReference type="AlphaFoldDB" id="A0A9X2P2K2"/>
<sequence>MTYNYEIHLVKIKSNEQDKILTYFFESKDYDIEKNADEGELTYINQMLDIAEKEILEGKTSSQNLVMDQIREKYGLCDYLDKQSKIDFWRNLVLYIFFGL</sequence>
<accession>A0A9X2P2K2</accession>
<gene>
    <name evidence="1" type="ORF">NU887_05300</name>
</gene>
<protein>
    <submittedName>
        <fullName evidence="1">Uncharacterized protein</fullName>
    </submittedName>
</protein>
<evidence type="ECO:0000313" key="2">
    <source>
        <dbReference type="Proteomes" id="UP001142175"/>
    </source>
</evidence>
<reference evidence="1" key="1">
    <citation type="submission" date="2022-08" db="EMBL/GenBank/DDBJ databases">
        <authorList>
            <person name="Zhang D."/>
        </authorList>
    </citation>
    <scope>NUCLEOTIDE SEQUENCE</scope>
    <source>
        <strain evidence="1">XJ19-11</strain>
    </source>
</reference>
<evidence type="ECO:0000313" key="1">
    <source>
        <dbReference type="EMBL" id="MCR9014441.1"/>
    </source>
</evidence>
<organism evidence="1 2">
    <name type="scientific">Aquiflexum gelatinilyticum</name>
    <dbReference type="NCBI Taxonomy" id="2961943"/>
    <lineage>
        <taxon>Bacteria</taxon>
        <taxon>Pseudomonadati</taxon>
        <taxon>Bacteroidota</taxon>
        <taxon>Cytophagia</taxon>
        <taxon>Cytophagales</taxon>
        <taxon>Cyclobacteriaceae</taxon>
        <taxon>Aquiflexum</taxon>
    </lineage>
</organism>
<keyword evidence="2" id="KW-1185">Reference proteome</keyword>
<comment type="caution">
    <text evidence="1">The sequence shown here is derived from an EMBL/GenBank/DDBJ whole genome shotgun (WGS) entry which is preliminary data.</text>
</comment>
<dbReference type="RefSeq" id="WP_258422319.1">
    <property type="nucleotide sequence ID" value="NZ_JANSUY010000002.1"/>
</dbReference>